<feature type="chain" id="PRO_5046709398" description="histidine kinase" evidence="4">
    <location>
        <begin position="17"/>
        <end position="675"/>
    </location>
</feature>
<dbReference type="InterPro" id="IPR036890">
    <property type="entry name" value="HATPase_C_sf"/>
</dbReference>
<dbReference type="RefSeq" id="WP_335735643.1">
    <property type="nucleotide sequence ID" value="NZ_JALAAR010000005.1"/>
</dbReference>
<evidence type="ECO:0000256" key="4">
    <source>
        <dbReference type="SAM" id="SignalP"/>
    </source>
</evidence>
<dbReference type="Gene3D" id="1.10.287.130">
    <property type="match status" value="1"/>
</dbReference>
<keyword evidence="6" id="KW-0067">ATP-binding</keyword>
<keyword evidence="3" id="KW-0812">Transmembrane</keyword>
<feature type="signal peptide" evidence="4">
    <location>
        <begin position="1"/>
        <end position="16"/>
    </location>
</feature>
<dbReference type="SMART" id="SM00028">
    <property type="entry name" value="TPR"/>
    <property type="match status" value="5"/>
</dbReference>
<comment type="catalytic activity">
    <reaction evidence="1">
        <text>ATP + protein L-histidine = ADP + protein N-phospho-L-histidine.</text>
        <dbReference type="EC" id="2.7.13.3"/>
    </reaction>
</comment>
<proteinExistence type="predicted"/>
<accession>A0ABU8C5V7</accession>
<dbReference type="SMART" id="SM00387">
    <property type="entry name" value="HATPase_c"/>
    <property type="match status" value="1"/>
</dbReference>
<keyword evidence="3" id="KW-0472">Membrane</keyword>
<dbReference type="InterPro" id="IPR019734">
    <property type="entry name" value="TPR_rpt"/>
</dbReference>
<keyword evidence="3" id="KW-1133">Transmembrane helix</keyword>
<keyword evidence="4" id="KW-0732">Signal</keyword>
<evidence type="ECO:0000256" key="2">
    <source>
        <dbReference type="ARBA" id="ARBA00012438"/>
    </source>
</evidence>
<gene>
    <name evidence="6" type="ORF">MN202_08335</name>
</gene>
<dbReference type="PANTHER" id="PTHR43065">
    <property type="entry name" value="SENSOR HISTIDINE KINASE"/>
    <property type="match status" value="1"/>
</dbReference>
<sequence length="675" mass="75513">MVLLLLLLFFSASVSAMPEDEFGRLRNDIFSVSNQSYIAGIEKIDAVLQQHRYQLTLEQQIRLLYSKAIYQHRTNQTQAALVTLQQCKLLSEESADQSILYSYHNILAGIFADFGLYEQALQHYAQAVEKASFLSNPLYARQTENNIALILTELSQYDEARHYLERFYQFGVETDNVSVQAVALNNQAELTLKQGNISLANELHQRALALRQQHNLTHELSFSFLGLAKVARATANWLQCADYARQSLLLRQDRNRLDLLEPGLLLVEAQLALQQWSDAQVQLDKLIPLADELRQFDALQQSWQLQANLFENTGQYSKVSEAWRSSLAAYAQLTEQRFAITVAQNSTELGLLLRNKEISALQQQHIIQQVKNKSLQQQLWGGSAAALIIILLILWFSWILRRKNHLLAANLATLKQTQTQLVEAEKQASLSSLVVGMAHQLNTPLGNCLTAISSSLELQGNLQAKLDNKSLSAKELSAGLQQDQQLLQLAQNNINKAASLVDRYKQIVAQTQESQPQQFDIKTLLQQQLPVLLLGLQPDNPVQLEISGDHYALLSYPSLINQVLSALLENALLHGDMPAGSARVSVHIVAQTTGVRLLFSDNGKGISEDVAKRIFDPMFSTRLGQGHLGLGLNMVFNIMQKLHGSVQWQPQDAAGCTFVLFLPQHIRQADSGSIN</sequence>
<dbReference type="GO" id="GO:0005524">
    <property type="term" value="F:ATP binding"/>
    <property type="evidence" value="ECO:0007669"/>
    <property type="project" value="UniProtKB-KW"/>
</dbReference>
<protein>
    <recommendedName>
        <fullName evidence="2">histidine kinase</fullName>
        <ecNumber evidence="2">2.7.13.3</ecNumber>
    </recommendedName>
</protein>
<dbReference type="PROSITE" id="PS50109">
    <property type="entry name" value="HIS_KIN"/>
    <property type="match status" value="1"/>
</dbReference>
<dbReference type="EMBL" id="JALAAR010000005">
    <property type="protein sequence ID" value="MEH8017237.1"/>
    <property type="molecule type" value="Genomic_DNA"/>
</dbReference>
<evidence type="ECO:0000256" key="1">
    <source>
        <dbReference type="ARBA" id="ARBA00000085"/>
    </source>
</evidence>
<comment type="caution">
    <text evidence="6">The sequence shown here is derived from an EMBL/GenBank/DDBJ whole genome shotgun (WGS) entry which is preliminary data.</text>
</comment>
<feature type="transmembrane region" description="Helical" evidence="3">
    <location>
        <begin position="379"/>
        <end position="400"/>
    </location>
</feature>
<evidence type="ECO:0000313" key="7">
    <source>
        <dbReference type="Proteomes" id="UP001375382"/>
    </source>
</evidence>
<reference evidence="6 7" key="1">
    <citation type="journal article" date="2023" name="Ecotoxicol. Environ. Saf.">
        <title>Mercury remediation potential of mercury-resistant strain Rheinheimera metallidurans sp. nov. isolated from a municipal waste dumping site.</title>
        <authorList>
            <person name="Yadav V."/>
            <person name="Manjhi A."/>
            <person name="Vadakedath N."/>
        </authorList>
    </citation>
    <scope>NUCLEOTIDE SEQUENCE [LARGE SCALE GENOMIC DNA]</scope>
    <source>
        <strain evidence="6 7">E-49</strain>
    </source>
</reference>
<dbReference type="InterPro" id="IPR005467">
    <property type="entry name" value="His_kinase_dom"/>
</dbReference>
<dbReference type="SUPFAM" id="SSF48452">
    <property type="entry name" value="TPR-like"/>
    <property type="match status" value="1"/>
</dbReference>
<dbReference type="InterPro" id="IPR011990">
    <property type="entry name" value="TPR-like_helical_dom_sf"/>
</dbReference>
<keyword evidence="6" id="KW-0547">Nucleotide-binding</keyword>
<dbReference type="Proteomes" id="UP001375382">
    <property type="component" value="Unassembled WGS sequence"/>
</dbReference>
<dbReference type="InterPro" id="IPR004358">
    <property type="entry name" value="Sig_transdc_His_kin-like_C"/>
</dbReference>
<evidence type="ECO:0000259" key="5">
    <source>
        <dbReference type="PROSITE" id="PS50109"/>
    </source>
</evidence>
<dbReference type="Gene3D" id="3.30.565.10">
    <property type="entry name" value="Histidine kinase-like ATPase, C-terminal domain"/>
    <property type="match status" value="1"/>
</dbReference>
<keyword evidence="7" id="KW-1185">Reference proteome</keyword>
<dbReference type="InterPro" id="IPR003594">
    <property type="entry name" value="HATPase_dom"/>
</dbReference>
<dbReference type="PRINTS" id="PR00344">
    <property type="entry name" value="BCTRLSENSOR"/>
</dbReference>
<organism evidence="6 7">
    <name type="scientific">Rheinheimera muenzenbergensis</name>
    <dbReference type="NCBI Taxonomy" id="1193628"/>
    <lineage>
        <taxon>Bacteria</taxon>
        <taxon>Pseudomonadati</taxon>
        <taxon>Pseudomonadota</taxon>
        <taxon>Gammaproteobacteria</taxon>
        <taxon>Chromatiales</taxon>
        <taxon>Chromatiaceae</taxon>
        <taxon>Rheinheimera</taxon>
    </lineage>
</organism>
<dbReference type="SUPFAM" id="SSF55874">
    <property type="entry name" value="ATPase domain of HSP90 chaperone/DNA topoisomerase II/histidine kinase"/>
    <property type="match status" value="1"/>
</dbReference>
<evidence type="ECO:0000256" key="3">
    <source>
        <dbReference type="SAM" id="Phobius"/>
    </source>
</evidence>
<name>A0ABU8C5V7_9GAMM</name>
<feature type="domain" description="Histidine kinase" evidence="5">
    <location>
        <begin position="436"/>
        <end position="666"/>
    </location>
</feature>
<dbReference type="Pfam" id="PF02518">
    <property type="entry name" value="HATPase_c"/>
    <property type="match status" value="1"/>
</dbReference>
<dbReference type="Gene3D" id="1.25.40.10">
    <property type="entry name" value="Tetratricopeptide repeat domain"/>
    <property type="match status" value="1"/>
</dbReference>
<dbReference type="EC" id="2.7.13.3" evidence="2"/>
<evidence type="ECO:0000313" key="6">
    <source>
        <dbReference type="EMBL" id="MEH8017237.1"/>
    </source>
</evidence>